<protein>
    <submittedName>
        <fullName evidence="1">Uncharacterized protein</fullName>
    </submittedName>
</protein>
<dbReference type="RefSeq" id="WP_390316213.1">
    <property type="nucleotide sequence ID" value="NZ_JBHSPB010000006.1"/>
</dbReference>
<evidence type="ECO:0000313" key="1">
    <source>
        <dbReference type="EMBL" id="MFC5721007.1"/>
    </source>
</evidence>
<organism evidence="1 2">
    <name type="scientific">Streptomyces gamaensis</name>
    <dbReference type="NCBI Taxonomy" id="1763542"/>
    <lineage>
        <taxon>Bacteria</taxon>
        <taxon>Bacillati</taxon>
        <taxon>Actinomycetota</taxon>
        <taxon>Actinomycetes</taxon>
        <taxon>Kitasatosporales</taxon>
        <taxon>Streptomycetaceae</taxon>
        <taxon>Streptomyces</taxon>
    </lineage>
</organism>
<accession>A0ABW0YYZ6</accession>
<reference evidence="2" key="1">
    <citation type="journal article" date="2019" name="Int. J. Syst. Evol. Microbiol.">
        <title>The Global Catalogue of Microorganisms (GCM) 10K type strain sequencing project: providing services to taxonomists for standard genome sequencing and annotation.</title>
        <authorList>
            <consortium name="The Broad Institute Genomics Platform"/>
            <consortium name="The Broad Institute Genome Sequencing Center for Infectious Disease"/>
            <person name="Wu L."/>
            <person name="Ma J."/>
        </authorList>
    </citation>
    <scope>NUCLEOTIDE SEQUENCE [LARGE SCALE GENOMIC DNA]</scope>
    <source>
        <strain evidence="2">CGMCC 4.7304</strain>
    </source>
</reference>
<comment type="caution">
    <text evidence="1">The sequence shown here is derived from an EMBL/GenBank/DDBJ whole genome shotgun (WGS) entry which is preliminary data.</text>
</comment>
<proteinExistence type="predicted"/>
<keyword evidence="2" id="KW-1185">Reference proteome</keyword>
<evidence type="ECO:0000313" key="2">
    <source>
        <dbReference type="Proteomes" id="UP001596083"/>
    </source>
</evidence>
<dbReference type="EMBL" id="JBHSPB010000006">
    <property type="protein sequence ID" value="MFC5721007.1"/>
    <property type="molecule type" value="Genomic_DNA"/>
</dbReference>
<gene>
    <name evidence="1" type="ORF">ACFP1Z_12595</name>
</gene>
<sequence>MGWSSEFGSSHEGRTVAVLADGSEPKPAYFDVGSSGFVPSTDKWWVYDGEGGRPRATHVRGACSCGWRGTPLHAVEWAQDDDGPCPVLDEAVTSRDWERHIADVRARTVPLPTALEELIRQVERSVDDLSCEAPLAALRALTVLERIVTDVGCTAACNARSEKTTEEIARALGMTEGKAGALLHGYGLRRR</sequence>
<name>A0ABW0YYZ6_9ACTN</name>
<dbReference type="Proteomes" id="UP001596083">
    <property type="component" value="Unassembled WGS sequence"/>
</dbReference>